<evidence type="ECO:0000313" key="1">
    <source>
        <dbReference type="EMBL" id="KFD48952.1"/>
    </source>
</evidence>
<accession>A0A085LVF6</accession>
<protein>
    <submittedName>
        <fullName evidence="1">Uncharacterized protein</fullName>
    </submittedName>
</protein>
<gene>
    <name evidence="1" type="ORF">M513_10193</name>
</gene>
<sequence>MSHKKISTRQETASCRLLSKWSITCQKSNYIGQHCSGATDARLVSSSDHASGQISIHVTKTGKAMTEDKYENSTSRYKTPSILQNMSTVISLSHNKFITAAFKAKE</sequence>
<dbReference type="AlphaFoldDB" id="A0A085LVF6"/>
<keyword evidence="2" id="KW-1185">Reference proteome</keyword>
<proteinExistence type="predicted"/>
<evidence type="ECO:0000313" key="2">
    <source>
        <dbReference type="Proteomes" id="UP000030764"/>
    </source>
</evidence>
<reference evidence="1 2" key="1">
    <citation type="journal article" date="2014" name="Nat. Genet.">
        <title>Genome and transcriptome of the porcine whipworm Trichuris suis.</title>
        <authorList>
            <person name="Jex A.R."/>
            <person name="Nejsum P."/>
            <person name="Schwarz E.M."/>
            <person name="Hu L."/>
            <person name="Young N.D."/>
            <person name="Hall R.S."/>
            <person name="Korhonen P.K."/>
            <person name="Liao S."/>
            <person name="Thamsborg S."/>
            <person name="Xia J."/>
            <person name="Xu P."/>
            <person name="Wang S."/>
            <person name="Scheerlinck J.P."/>
            <person name="Hofmann A."/>
            <person name="Sternberg P.W."/>
            <person name="Wang J."/>
            <person name="Gasser R.B."/>
        </authorList>
    </citation>
    <scope>NUCLEOTIDE SEQUENCE [LARGE SCALE GENOMIC DNA]</scope>
    <source>
        <strain evidence="1">DCEP-RM93M</strain>
    </source>
</reference>
<dbReference type="Proteomes" id="UP000030764">
    <property type="component" value="Unassembled WGS sequence"/>
</dbReference>
<dbReference type="EMBL" id="KL363281">
    <property type="protein sequence ID" value="KFD48952.1"/>
    <property type="molecule type" value="Genomic_DNA"/>
</dbReference>
<name>A0A085LVF6_9BILA</name>
<feature type="non-terminal residue" evidence="1">
    <location>
        <position position="106"/>
    </location>
</feature>
<organism evidence="1 2">
    <name type="scientific">Trichuris suis</name>
    <name type="common">pig whipworm</name>
    <dbReference type="NCBI Taxonomy" id="68888"/>
    <lineage>
        <taxon>Eukaryota</taxon>
        <taxon>Metazoa</taxon>
        <taxon>Ecdysozoa</taxon>
        <taxon>Nematoda</taxon>
        <taxon>Enoplea</taxon>
        <taxon>Dorylaimia</taxon>
        <taxon>Trichinellida</taxon>
        <taxon>Trichuridae</taxon>
        <taxon>Trichuris</taxon>
    </lineage>
</organism>